<organism evidence="1 2">
    <name type="scientific">Corynebacterium marinum DSM 44953</name>
    <dbReference type="NCBI Taxonomy" id="1224162"/>
    <lineage>
        <taxon>Bacteria</taxon>
        <taxon>Bacillati</taxon>
        <taxon>Actinomycetota</taxon>
        <taxon>Actinomycetes</taxon>
        <taxon>Mycobacteriales</taxon>
        <taxon>Corynebacteriaceae</taxon>
        <taxon>Corynebacterium</taxon>
    </lineage>
</organism>
<gene>
    <name evidence="1" type="ORF">B840_12635</name>
</gene>
<dbReference type="HOGENOM" id="CLU_3409099_0_0_11"/>
<proteinExistence type="predicted"/>
<dbReference type="EMBL" id="CP007791">
    <property type="protein sequence ID" value="AJK70095.1"/>
    <property type="molecule type" value="Genomic_DNA"/>
</dbReference>
<keyword evidence="2" id="KW-1185">Reference proteome</keyword>
<accession>A0A0B6TWX9</accession>
<dbReference type="AlphaFoldDB" id="A0A0B6TWX9"/>
<dbReference type="KEGG" id="cmq:B840_12635"/>
<geneLocation type="plasmid" evidence="1 2">
    <name>pCmarinum2</name>
</geneLocation>
<name>A0A0B6TWX9_9CORY</name>
<evidence type="ECO:0000313" key="2">
    <source>
        <dbReference type="Proteomes" id="UP000031928"/>
    </source>
</evidence>
<protein>
    <submittedName>
        <fullName evidence="1">Uncharacterized protein</fullName>
    </submittedName>
</protein>
<dbReference type="Proteomes" id="UP000031928">
    <property type="component" value="Plasmid pCmarinum2"/>
</dbReference>
<keyword evidence="1" id="KW-0614">Plasmid</keyword>
<evidence type="ECO:0000313" key="1">
    <source>
        <dbReference type="EMBL" id="AJK70095.1"/>
    </source>
</evidence>
<sequence length="29" mass="3238">MAKKLMTRNVGVNGRPLRLRLTPSTEKIG</sequence>
<reference evidence="1 2" key="1">
    <citation type="submission" date="2014-05" db="EMBL/GenBank/DDBJ databases">
        <title>Complete genome sequence of Corynebacterium marinum DSM 44953.</title>
        <authorList>
            <person name="Schaffert L."/>
            <person name="Albersmeier A."/>
            <person name="Kalinowski J."/>
            <person name="Ruckert C."/>
        </authorList>
    </citation>
    <scope>NUCLEOTIDE SEQUENCE [LARGE SCALE GENOMIC DNA]</scope>
    <source>
        <strain evidence="1 2">DSM 44953</strain>
        <plasmid evidence="1 2">pCmarinum2</plasmid>
    </source>
</reference>